<dbReference type="PANTHER" id="PTHR15440">
    <property type="entry name" value="XRP2 PROTEIN"/>
    <property type="match status" value="1"/>
</dbReference>
<dbReference type="AlphaFoldDB" id="A0AAN8FUK1"/>
<comment type="similarity">
    <text evidence="1">Belongs to the TBCC family.</text>
</comment>
<gene>
    <name evidence="3" type="ORF">GCK32_014044</name>
</gene>
<dbReference type="InterPro" id="IPR039093">
    <property type="entry name" value="XRP2"/>
</dbReference>
<dbReference type="GO" id="GO:0006892">
    <property type="term" value="P:post-Golgi vesicle-mediated transport"/>
    <property type="evidence" value="ECO:0007669"/>
    <property type="project" value="TreeGrafter"/>
</dbReference>
<keyword evidence="4" id="KW-1185">Reference proteome</keyword>
<evidence type="ECO:0000259" key="2">
    <source>
        <dbReference type="PROSITE" id="PS51329"/>
    </source>
</evidence>
<accession>A0AAN8FUK1</accession>
<organism evidence="3 4">
    <name type="scientific">Trichostrongylus colubriformis</name>
    <name type="common">Black scour worm</name>
    <dbReference type="NCBI Taxonomy" id="6319"/>
    <lineage>
        <taxon>Eukaryota</taxon>
        <taxon>Metazoa</taxon>
        <taxon>Ecdysozoa</taxon>
        <taxon>Nematoda</taxon>
        <taxon>Chromadorea</taxon>
        <taxon>Rhabditida</taxon>
        <taxon>Rhabditina</taxon>
        <taxon>Rhabditomorpha</taxon>
        <taxon>Strongyloidea</taxon>
        <taxon>Trichostrongylidae</taxon>
        <taxon>Trichostrongylus</taxon>
    </lineage>
</organism>
<dbReference type="GO" id="GO:0005096">
    <property type="term" value="F:GTPase activator activity"/>
    <property type="evidence" value="ECO:0007669"/>
    <property type="project" value="InterPro"/>
</dbReference>
<name>A0AAN8FUK1_TRICO</name>
<dbReference type="Gene3D" id="2.160.20.70">
    <property type="match status" value="1"/>
</dbReference>
<dbReference type="EMBL" id="WIXE01002353">
    <property type="protein sequence ID" value="KAK5984892.1"/>
    <property type="molecule type" value="Genomic_DNA"/>
</dbReference>
<dbReference type="InterPro" id="IPR016098">
    <property type="entry name" value="CAP/MinC_C"/>
</dbReference>
<dbReference type="PROSITE" id="PS51329">
    <property type="entry name" value="C_CAP_COFACTOR_C"/>
    <property type="match status" value="1"/>
</dbReference>
<dbReference type="PANTHER" id="PTHR15440:SF0">
    <property type="entry name" value="PROTEIN XRP2"/>
    <property type="match status" value="1"/>
</dbReference>
<evidence type="ECO:0000256" key="1">
    <source>
        <dbReference type="ARBA" id="ARBA00008848"/>
    </source>
</evidence>
<evidence type="ECO:0000313" key="3">
    <source>
        <dbReference type="EMBL" id="KAK5984892.1"/>
    </source>
</evidence>
<dbReference type="GO" id="GO:1990075">
    <property type="term" value="C:periciliary membrane compartment"/>
    <property type="evidence" value="ECO:0007669"/>
    <property type="project" value="TreeGrafter"/>
</dbReference>
<sequence length="70" mass="8035">MVLGPTYGTVILREVHNTNVTVACKQLHLWKCSQVTVFLHSFRPPIVRECVKVHFAAFNVSYEVNRIHSL</sequence>
<dbReference type="Proteomes" id="UP001331761">
    <property type="component" value="Unassembled WGS sequence"/>
</dbReference>
<evidence type="ECO:0000313" key="4">
    <source>
        <dbReference type="Proteomes" id="UP001331761"/>
    </source>
</evidence>
<dbReference type="GO" id="GO:0005929">
    <property type="term" value="C:cilium"/>
    <property type="evidence" value="ECO:0007669"/>
    <property type="project" value="TreeGrafter"/>
</dbReference>
<dbReference type="InterPro" id="IPR017901">
    <property type="entry name" value="C-CAP_CF_C-like"/>
</dbReference>
<dbReference type="Pfam" id="PF07986">
    <property type="entry name" value="TBCC"/>
    <property type="match status" value="1"/>
</dbReference>
<reference evidence="3 4" key="1">
    <citation type="submission" date="2019-10" db="EMBL/GenBank/DDBJ databases">
        <title>Assembly and Annotation for the nematode Trichostrongylus colubriformis.</title>
        <authorList>
            <person name="Martin J."/>
        </authorList>
    </citation>
    <scope>NUCLEOTIDE SEQUENCE [LARGE SCALE GENOMIC DNA]</scope>
    <source>
        <strain evidence="3">G859</strain>
        <tissue evidence="3">Whole worm</tissue>
    </source>
</reference>
<feature type="domain" description="C-CAP/cofactor C-like" evidence="2">
    <location>
        <begin position="1"/>
        <end position="70"/>
    </location>
</feature>
<comment type="caution">
    <text evidence="3">The sequence shown here is derived from an EMBL/GenBank/DDBJ whole genome shotgun (WGS) entry which is preliminary data.</text>
</comment>
<dbReference type="InterPro" id="IPR012945">
    <property type="entry name" value="Tubulin-bd_cofactor_C_dom"/>
</dbReference>
<proteinExistence type="inferred from homology"/>
<protein>
    <recommendedName>
        <fullName evidence="2">C-CAP/cofactor C-like domain-containing protein</fullName>
    </recommendedName>
</protein>